<proteinExistence type="predicted"/>
<reference evidence="2" key="1">
    <citation type="journal article" date="2013" name="Stand. Genomic Sci.">
        <title>Complete genome sequence of the bile-resistant pigment-producing anaerobe Alistipes finegoldii type strain (AHN2437(T)).</title>
        <authorList>
            <person name="Mavromatis K."/>
            <person name="Stackebrandt E."/>
            <person name="Munk C."/>
            <person name="Lapidus A."/>
            <person name="Nolan M."/>
            <person name="Lucas S."/>
            <person name="Hammon N."/>
            <person name="Deshpande S."/>
            <person name="Cheng J.F."/>
            <person name="Tapia R."/>
            <person name="Goodwin L.A."/>
            <person name="Pitluck S."/>
            <person name="Liolios K."/>
            <person name="Pagani I."/>
            <person name="Ivanova N."/>
            <person name="Mikhailova N."/>
            <person name="Huntemann M."/>
            <person name="Pati A."/>
            <person name="Chen A."/>
            <person name="Palaniappan K."/>
            <person name="Land M."/>
            <person name="Hauser L."/>
            <person name="Rohde M."/>
            <person name="Gronow S."/>
            <person name="Goker M."/>
            <person name="Detter J.C."/>
            <person name="Bristow J."/>
            <person name="Eisen J.A."/>
            <person name="Markowitz V."/>
            <person name="Hugenholtz P."/>
            <person name="Kyrpides N.C."/>
            <person name="Klenk H.P."/>
            <person name="Woyke T."/>
        </authorList>
    </citation>
    <scope>NUCLEOTIDE SEQUENCE</scope>
    <source>
        <strain evidence="2">DSM 17242 / JCM 16770 / AHN 2437 / CCUG 46020 / CIP 107999</strain>
    </source>
</reference>
<evidence type="ECO:0000313" key="2">
    <source>
        <dbReference type="Proteomes" id="UP000006052"/>
    </source>
</evidence>
<name>I3YN39_ALIFI</name>
<dbReference type="KEGG" id="afd:Alfi_2114"/>
<dbReference type="EMBL" id="CP003274">
    <property type="protein sequence ID" value="AFL78407.1"/>
    <property type="molecule type" value="Genomic_DNA"/>
</dbReference>
<organism evidence="1 2">
    <name type="scientific">Alistipes finegoldii (strain DSM 17242 / JCM 16770 / CCUG 46020 / CIP 107999 / KCTC 15236 / AHN 2437)</name>
    <dbReference type="NCBI Taxonomy" id="679935"/>
    <lineage>
        <taxon>Bacteria</taxon>
        <taxon>Pseudomonadati</taxon>
        <taxon>Bacteroidota</taxon>
        <taxon>Bacteroidia</taxon>
        <taxon>Bacteroidales</taxon>
        <taxon>Rikenellaceae</taxon>
        <taxon>Alistipes</taxon>
    </lineage>
</organism>
<dbReference type="GeneID" id="79838717"/>
<accession>I3YN39</accession>
<evidence type="ECO:0000313" key="1">
    <source>
        <dbReference type="EMBL" id="AFL78407.1"/>
    </source>
</evidence>
<dbReference type="HOGENOM" id="CLU_1118419_0_0_10"/>
<evidence type="ECO:0008006" key="3">
    <source>
        <dbReference type="Google" id="ProtNLM"/>
    </source>
</evidence>
<gene>
    <name evidence="1" type="ordered locus">Alfi_2114</name>
</gene>
<dbReference type="RefSeq" id="WP_014775755.1">
    <property type="nucleotide sequence ID" value="NC_018011.1"/>
</dbReference>
<protein>
    <recommendedName>
        <fullName evidence="3">Helix-turn-helix domain-containing protein</fullName>
    </recommendedName>
</protein>
<dbReference type="STRING" id="679935.Alfi_2114"/>
<dbReference type="AlphaFoldDB" id="I3YN39"/>
<sequence length="286" mass="33361">MQKKSKGRILSITRICGYCGNPFEAHNSTTRFCSRKCYNRDYYLHHAQIMNLKRAELYKKTYKPRNPAKPNPLPASGEITTPVDLISIKEAARRMCVCKQTVYNLIHANQIREIRYTSRLSYVKWSEIVNHFNHNNPKIPQITLPKGKQPLRREVIAKFEKATAKAKLKESTPLWLTPQQVCERYDLSSINIVYAYASKFHIVKKKVHRHTLYSSKAFDAVLEPYPDKTMPSGYITIKEASLRYNLSLTGVRKRLDILGVKYTWFQKSIIFQEDEFVKKSKRLEIA</sequence>
<dbReference type="Proteomes" id="UP000006052">
    <property type="component" value="Chromosome"/>
</dbReference>